<accession>A0A6V7V2P3</accession>
<evidence type="ECO:0000256" key="2">
    <source>
        <dbReference type="ARBA" id="ARBA00022737"/>
    </source>
</evidence>
<dbReference type="GO" id="GO:2000304">
    <property type="term" value="P:positive regulation of ceramide biosynthetic process"/>
    <property type="evidence" value="ECO:0007669"/>
    <property type="project" value="TreeGrafter"/>
</dbReference>
<evidence type="ECO:0000259" key="9">
    <source>
        <dbReference type="PROSITE" id="PS51635"/>
    </source>
</evidence>
<dbReference type="SUPFAM" id="SSF48403">
    <property type="entry name" value="Ankyrin repeat"/>
    <property type="match status" value="1"/>
</dbReference>
<dbReference type="PROSITE" id="PS51635">
    <property type="entry name" value="PNPLA"/>
    <property type="match status" value="1"/>
</dbReference>
<dbReference type="GO" id="GO:0016042">
    <property type="term" value="P:lipid catabolic process"/>
    <property type="evidence" value="ECO:0007669"/>
    <property type="project" value="UniProtKB-UniRule"/>
</dbReference>
<dbReference type="PANTHER" id="PTHR24139">
    <property type="entry name" value="CALCIUM-INDEPENDENT PHOSPHOLIPASE A2"/>
    <property type="match status" value="1"/>
</dbReference>
<evidence type="ECO:0000256" key="1">
    <source>
        <dbReference type="ARBA" id="ARBA00013278"/>
    </source>
</evidence>
<feature type="repeat" description="ANK" evidence="7">
    <location>
        <begin position="482"/>
        <end position="507"/>
    </location>
</feature>
<keyword evidence="2" id="KW-0677">Repeat</keyword>
<dbReference type="GO" id="GO:0052816">
    <property type="term" value="F:long-chain fatty acyl-CoA hydrolase activity"/>
    <property type="evidence" value="ECO:0007669"/>
    <property type="project" value="TreeGrafter"/>
</dbReference>
<evidence type="ECO:0000256" key="5">
    <source>
        <dbReference type="ARBA" id="ARBA00023098"/>
    </source>
</evidence>
<evidence type="ECO:0000256" key="8">
    <source>
        <dbReference type="PROSITE-ProRule" id="PRU01161"/>
    </source>
</evidence>
<dbReference type="GO" id="GO:0005739">
    <property type="term" value="C:mitochondrion"/>
    <property type="evidence" value="ECO:0007669"/>
    <property type="project" value="TreeGrafter"/>
</dbReference>
<comment type="catalytic activity">
    <reaction evidence="6">
        <text>a 1,2-diacyl-sn-glycero-3-phosphocholine + H2O = a 1-acyl-sn-glycero-3-phosphocholine + a fatty acid + H(+)</text>
        <dbReference type="Rhea" id="RHEA:15801"/>
        <dbReference type="ChEBI" id="CHEBI:15377"/>
        <dbReference type="ChEBI" id="CHEBI:15378"/>
        <dbReference type="ChEBI" id="CHEBI:28868"/>
        <dbReference type="ChEBI" id="CHEBI:57643"/>
        <dbReference type="ChEBI" id="CHEBI:58168"/>
        <dbReference type="EC" id="3.1.1.4"/>
    </reaction>
    <physiologicalReaction direction="left-to-right" evidence="6">
        <dbReference type="Rhea" id="RHEA:15802"/>
    </physiologicalReaction>
</comment>
<feature type="domain" description="PNPLA" evidence="9">
    <location>
        <begin position="601"/>
        <end position="780"/>
    </location>
</feature>
<dbReference type="GO" id="GO:0047499">
    <property type="term" value="F:calcium-independent phospholipase A2 activity"/>
    <property type="evidence" value="ECO:0007669"/>
    <property type="project" value="InterPro"/>
</dbReference>
<organism evidence="10 11">
    <name type="scientific">Meloidogyne enterolobii</name>
    <name type="common">Root-knot nematode worm</name>
    <name type="synonym">Meloidogyne mayaguensis</name>
    <dbReference type="NCBI Taxonomy" id="390850"/>
    <lineage>
        <taxon>Eukaryota</taxon>
        <taxon>Metazoa</taxon>
        <taxon>Ecdysozoa</taxon>
        <taxon>Nematoda</taxon>
        <taxon>Chromadorea</taxon>
        <taxon>Rhabditida</taxon>
        <taxon>Tylenchina</taxon>
        <taxon>Tylenchomorpha</taxon>
        <taxon>Tylenchoidea</taxon>
        <taxon>Meloidogynidae</taxon>
        <taxon>Meloidogyninae</taxon>
        <taxon>Meloidogyne</taxon>
    </lineage>
</organism>
<name>A0A6V7V2P3_MELEN</name>
<feature type="repeat" description="ANK" evidence="7">
    <location>
        <begin position="245"/>
        <end position="277"/>
    </location>
</feature>
<proteinExistence type="predicted"/>
<feature type="active site" description="Nucleophile" evidence="8">
    <location>
        <position position="639"/>
    </location>
</feature>
<feature type="repeat" description="ANK" evidence="7">
    <location>
        <begin position="415"/>
        <end position="447"/>
    </location>
</feature>
<dbReference type="Gene3D" id="1.25.40.20">
    <property type="entry name" value="Ankyrin repeat-containing domain"/>
    <property type="match status" value="2"/>
</dbReference>
<dbReference type="SUPFAM" id="SSF52151">
    <property type="entry name" value="FabD/lysophospholipase-like"/>
    <property type="match status" value="1"/>
</dbReference>
<dbReference type="SMART" id="SM00248">
    <property type="entry name" value="ANK"/>
    <property type="match status" value="8"/>
</dbReference>
<feature type="short sequence motif" description="GXSXG" evidence="8">
    <location>
        <begin position="637"/>
        <end position="641"/>
    </location>
</feature>
<feature type="repeat" description="ANK" evidence="7">
    <location>
        <begin position="449"/>
        <end position="481"/>
    </location>
</feature>
<keyword evidence="8" id="KW-0442">Lipid degradation</keyword>
<dbReference type="Pfam" id="PF12796">
    <property type="entry name" value="Ank_2"/>
    <property type="match status" value="2"/>
</dbReference>
<evidence type="ECO:0000256" key="6">
    <source>
        <dbReference type="ARBA" id="ARBA00023422"/>
    </source>
</evidence>
<keyword evidence="4 7" id="KW-0040">ANK repeat</keyword>
<protein>
    <recommendedName>
        <fullName evidence="1">phospholipase A2</fullName>
        <ecNumber evidence="1">3.1.1.4</ecNumber>
    </recommendedName>
</protein>
<evidence type="ECO:0000256" key="7">
    <source>
        <dbReference type="PROSITE-ProRule" id="PRU00023"/>
    </source>
</evidence>
<dbReference type="OrthoDB" id="10021675at2759"/>
<evidence type="ECO:0000256" key="4">
    <source>
        <dbReference type="ARBA" id="ARBA00023043"/>
    </source>
</evidence>
<dbReference type="AlphaFoldDB" id="A0A6V7V2P3"/>
<evidence type="ECO:0000313" key="10">
    <source>
        <dbReference type="EMBL" id="CAD2169205.1"/>
    </source>
</evidence>
<gene>
    <name evidence="10" type="ORF">MENT_LOCUS20533</name>
</gene>
<dbReference type="PANTHER" id="PTHR24139:SF34">
    <property type="entry name" value="85_88 KDA CALCIUM-INDEPENDENT PHOSPHOLIPASE A2"/>
    <property type="match status" value="1"/>
</dbReference>
<keyword evidence="5 8" id="KW-0443">Lipid metabolism</keyword>
<dbReference type="InterPro" id="IPR036770">
    <property type="entry name" value="Ankyrin_rpt-contain_sf"/>
</dbReference>
<dbReference type="InterPro" id="IPR002110">
    <property type="entry name" value="Ankyrin_rpt"/>
</dbReference>
<dbReference type="Pfam" id="PF01734">
    <property type="entry name" value="Patatin"/>
    <property type="match status" value="1"/>
</dbReference>
<dbReference type="PROSITE" id="PS50088">
    <property type="entry name" value="ANK_REPEAT"/>
    <property type="match status" value="4"/>
</dbReference>
<sequence length="946" mass="105545">MIENKGASETDVVDTSVVQNDVNQVNEDSALIKTAVKEGDSNEGTPVRTEDDGKSRFFSLAQITVKVNDFASAAIASVKEKFLGEDYWIPSDPYEVVDIRSELLACHKIVYPSDGHIGTTALMVVQGSLKSDPSVALNHVVYTCTEDGKNRHLTIFRSFNAEEALDFCRRCDECRVLFNLLDQKKDIRRPVWDVTYMIKNHPLWRMVHIAILCNRTDIFSDEGIECIKKFGYSVDDLTNVVCSPEGKYPLMLAIEKQQESIVRFLLKNGANPGARDPKGNNSLHYAALASASMLETLWHFESCKPLLNSKNNDGETPTRVAFQNLNPLCLKTLLGFGGELMLKASDKNPLFELMQSKGKTVEMIRVVLEASPGVLNERDLATGNTCLHAALFKTSLMSVLHLKHTELDLNSKNKAGLTPLHQFVIAGDFGLTMCIASYGADLNVPADYSKMSALHLAVSQRNLEITRLLLSLGADPNPVNSHGDTPRHMAAKLNEFELLKSLIICGAKRCPATKIGCVSGCVDNKTLRAIKKPSSSMPLIVPEAKKSPTSLVEELENRTFTKEMLRYNKILDAEHNSIYNEMIGVLNEKNEDENSSIINILSLDGGGIRGLVITQIMLEVERVMGESLFEYFDWVAGTSTGSLVAAGLASGQTLRELQRVYIRFKDLVFDNRRPHNTAVLETFIQEELGKDKLLIDLEWPRLLFTTTKADYFPVQLELMRNYTLPTTDDENSELGFKNSEKLYLWKALRRSSAAPTFFSAVDNKYIDGGIISNNPSLELLQEVQFWNSFNKLKNIPKSVRIGCLLSIGTGSIPSTKLEPAHLELAQNYITQPITSYNAVITIGQILIDQVSATEGAPVHRAGAWCISSRTPYFRLSAPLHKEVQMDAKGDEEIAKMMWDCIEYMYIHQDYVEKVCTLLRKVGKSSKRREFFASCNNYTTNPSTPVK</sequence>
<dbReference type="Gene3D" id="3.40.1090.10">
    <property type="entry name" value="Cytosolic phospholipase A2 catalytic domain"/>
    <property type="match status" value="1"/>
</dbReference>
<dbReference type="Proteomes" id="UP000580250">
    <property type="component" value="Unassembled WGS sequence"/>
</dbReference>
<feature type="active site" description="Proton acceptor" evidence="8">
    <location>
        <position position="767"/>
    </location>
</feature>
<dbReference type="InterPro" id="IPR047148">
    <property type="entry name" value="PLPL9"/>
</dbReference>
<keyword evidence="3 8" id="KW-0378">Hydrolase</keyword>
<feature type="short sequence motif" description="GXGXXG" evidence="8">
    <location>
        <begin position="605"/>
        <end position="610"/>
    </location>
</feature>
<evidence type="ECO:0000313" key="11">
    <source>
        <dbReference type="Proteomes" id="UP000580250"/>
    </source>
</evidence>
<dbReference type="EMBL" id="CAJEWN010000150">
    <property type="protein sequence ID" value="CAD2169205.1"/>
    <property type="molecule type" value="Genomic_DNA"/>
</dbReference>
<comment type="caution">
    <text evidence="10">The sequence shown here is derived from an EMBL/GenBank/DDBJ whole genome shotgun (WGS) entry which is preliminary data.</text>
</comment>
<feature type="short sequence motif" description="DGA/G" evidence="8">
    <location>
        <begin position="767"/>
        <end position="769"/>
    </location>
</feature>
<dbReference type="InterPro" id="IPR002641">
    <property type="entry name" value="PNPLA_dom"/>
</dbReference>
<dbReference type="EC" id="3.1.1.4" evidence="1"/>
<dbReference type="PROSITE" id="PS50297">
    <property type="entry name" value="ANK_REP_REGION"/>
    <property type="match status" value="3"/>
</dbReference>
<evidence type="ECO:0000256" key="3">
    <source>
        <dbReference type="ARBA" id="ARBA00022801"/>
    </source>
</evidence>
<reference evidence="10 11" key="1">
    <citation type="submission" date="2020-08" db="EMBL/GenBank/DDBJ databases">
        <authorList>
            <person name="Koutsovoulos G."/>
            <person name="Danchin GJ E."/>
        </authorList>
    </citation>
    <scope>NUCLEOTIDE SEQUENCE [LARGE SCALE GENOMIC DNA]</scope>
</reference>
<dbReference type="InterPro" id="IPR016035">
    <property type="entry name" value="Acyl_Trfase/lysoPLipase"/>
</dbReference>